<comment type="similarity">
    <text evidence="1 8">Belongs to the arsA ATPase family.</text>
</comment>
<name>A0A137NY15_CONC2</name>
<dbReference type="GO" id="GO:0005085">
    <property type="term" value="F:guanyl-nucleotide exchange factor activity"/>
    <property type="evidence" value="ECO:0007669"/>
    <property type="project" value="EnsemblFungi"/>
</dbReference>
<keyword evidence="7 8" id="KW-0067">ATP-binding</keyword>
<keyword evidence="8" id="KW-0862">Zinc</keyword>
<proteinExistence type="inferred from homology"/>
<dbReference type="GO" id="GO:0046872">
    <property type="term" value="F:metal ion binding"/>
    <property type="evidence" value="ECO:0007669"/>
    <property type="project" value="UniProtKB-KW"/>
</dbReference>
<reference evidence="10 11" key="1">
    <citation type="journal article" date="2015" name="Genome Biol. Evol.">
        <title>Phylogenomic analyses indicate that early fungi evolved digesting cell walls of algal ancestors of land plants.</title>
        <authorList>
            <person name="Chang Y."/>
            <person name="Wang S."/>
            <person name="Sekimoto S."/>
            <person name="Aerts A.L."/>
            <person name="Choi C."/>
            <person name="Clum A."/>
            <person name="LaButti K.M."/>
            <person name="Lindquist E.A."/>
            <person name="Yee Ngan C."/>
            <person name="Ohm R.A."/>
            <person name="Salamov A.A."/>
            <person name="Grigoriev I.V."/>
            <person name="Spatafora J.W."/>
            <person name="Berbee M.L."/>
        </authorList>
    </citation>
    <scope>NUCLEOTIDE SEQUENCE [LARGE SCALE GENOMIC DNA]</scope>
    <source>
        <strain evidence="10 11">NRRL 28638</strain>
    </source>
</reference>
<feature type="binding site" evidence="8">
    <location>
        <position position="237"/>
    </location>
    <ligand>
        <name>ATP</name>
        <dbReference type="ChEBI" id="CHEBI:30616"/>
    </ligand>
</feature>
<dbReference type="OrthoDB" id="1770at2759"/>
<evidence type="ECO:0000256" key="4">
    <source>
        <dbReference type="ARBA" id="ARBA00022741"/>
    </source>
</evidence>
<feature type="binding site" evidence="8">
    <location>
        <position position="264"/>
    </location>
    <ligand>
        <name>ATP</name>
        <dbReference type="ChEBI" id="CHEBI:30616"/>
    </ligand>
</feature>
<dbReference type="NCBIfam" id="TIGR00345">
    <property type="entry name" value="GET3_arsA_TRC40"/>
    <property type="match status" value="1"/>
</dbReference>
<comment type="function">
    <text evidence="8">ATPase required for the post-translational delivery of tail-anchored (TA) proteins to the endoplasmic reticulum. Recognizes and selectively binds the transmembrane domain of TA proteins in the cytosol. This complex then targets to the endoplasmic reticulum by membrane-bound receptors, where the tail-anchored protein is released for insertion. This process is regulated by ATP binding and hydrolysis. ATP binding drives the homodimer towards the closed dimer state, facilitating recognition of newly synthesized TA membrane proteins. ATP hydrolysis is required for insertion. Subsequently, the homodimer reverts towards the open dimer state, lowering its affinity for the membrane-bound receptor, and returning it to the cytosol to initiate a new round of targeting.</text>
</comment>
<evidence type="ECO:0000256" key="3">
    <source>
        <dbReference type="ARBA" id="ARBA00022490"/>
    </source>
</evidence>
<dbReference type="InterPro" id="IPR027417">
    <property type="entry name" value="P-loop_NTPase"/>
</dbReference>
<keyword evidence="3 8" id="KW-0963">Cytoplasm</keyword>
<dbReference type="GO" id="GO:0051082">
    <property type="term" value="F:unfolded protein binding"/>
    <property type="evidence" value="ECO:0007669"/>
    <property type="project" value="EnsemblFungi"/>
</dbReference>
<dbReference type="Pfam" id="PF02374">
    <property type="entry name" value="ArsA_ATPase"/>
    <property type="match status" value="1"/>
</dbReference>
<feature type="active site" evidence="8">
    <location>
        <position position="65"/>
    </location>
</feature>
<evidence type="ECO:0000256" key="2">
    <source>
        <dbReference type="ARBA" id="ARBA00022448"/>
    </source>
</evidence>
<organism evidence="10 11">
    <name type="scientific">Conidiobolus coronatus (strain ATCC 28846 / CBS 209.66 / NRRL 28638)</name>
    <name type="common">Delacroixia coronata</name>
    <dbReference type="NCBI Taxonomy" id="796925"/>
    <lineage>
        <taxon>Eukaryota</taxon>
        <taxon>Fungi</taxon>
        <taxon>Fungi incertae sedis</taxon>
        <taxon>Zoopagomycota</taxon>
        <taxon>Entomophthoromycotina</taxon>
        <taxon>Entomophthoromycetes</taxon>
        <taxon>Entomophthorales</taxon>
        <taxon>Ancylistaceae</taxon>
        <taxon>Conidiobolus</taxon>
    </lineage>
</organism>
<dbReference type="GO" id="GO:0071816">
    <property type="term" value="P:tail-anchored membrane protein insertion into ER membrane"/>
    <property type="evidence" value="ECO:0007669"/>
    <property type="project" value="EnsemblFungi"/>
</dbReference>
<dbReference type="SUPFAM" id="SSF52540">
    <property type="entry name" value="P-loop containing nucleoside triphosphate hydrolases"/>
    <property type="match status" value="1"/>
</dbReference>
<evidence type="ECO:0000256" key="1">
    <source>
        <dbReference type="ARBA" id="ARBA00011040"/>
    </source>
</evidence>
<dbReference type="HAMAP" id="MF_03112">
    <property type="entry name" value="Asna1_Get3"/>
    <property type="match status" value="1"/>
</dbReference>
<dbReference type="GO" id="GO:0010038">
    <property type="term" value="P:response to metal ion"/>
    <property type="evidence" value="ECO:0007669"/>
    <property type="project" value="EnsemblFungi"/>
</dbReference>
<dbReference type="GO" id="GO:0044183">
    <property type="term" value="F:protein folding chaperone"/>
    <property type="evidence" value="ECO:0007669"/>
    <property type="project" value="EnsemblFungi"/>
</dbReference>
<dbReference type="GO" id="GO:0006620">
    <property type="term" value="P:post-translational protein targeting to endoplasmic reticulum membrane"/>
    <property type="evidence" value="ECO:0007669"/>
    <property type="project" value="EnsemblFungi"/>
</dbReference>
<evidence type="ECO:0000256" key="5">
    <source>
        <dbReference type="ARBA" id="ARBA00022801"/>
    </source>
</evidence>
<dbReference type="GO" id="GO:0016887">
    <property type="term" value="F:ATP hydrolysis activity"/>
    <property type="evidence" value="ECO:0007669"/>
    <property type="project" value="EnsemblFungi"/>
</dbReference>
<dbReference type="FunFam" id="3.40.50.300:FF:000235">
    <property type="entry name" value="ATPase ASNA1"/>
    <property type="match status" value="1"/>
</dbReference>
<dbReference type="Proteomes" id="UP000070444">
    <property type="component" value="Unassembled WGS sequence"/>
</dbReference>
<evidence type="ECO:0000256" key="7">
    <source>
        <dbReference type="ARBA" id="ARBA00022840"/>
    </source>
</evidence>
<dbReference type="Gene3D" id="3.40.50.300">
    <property type="entry name" value="P-loop containing nucleotide triphosphate hydrolases"/>
    <property type="match status" value="1"/>
</dbReference>
<dbReference type="GO" id="GO:0042802">
    <property type="term" value="F:identical protein binding"/>
    <property type="evidence" value="ECO:0007669"/>
    <property type="project" value="EnsemblFungi"/>
</dbReference>
<dbReference type="InterPro" id="IPR027542">
    <property type="entry name" value="ATPase_ArsA/GET3_euk"/>
</dbReference>
<accession>A0A137NY15</accession>
<dbReference type="PANTHER" id="PTHR10803:SF3">
    <property type="entry name" value="ATPASE GET3"/>
    <property type="match status" value="1"/>
</dbReference>
<evidence type="ECO:0000256" key="8">
    <source>
        <dbReference type="HAMAP-Rule" id="MF_03112"/>
    </source>
</evidence>
<dbReference type="GO" id="GO:0005524">
    <property type="term" value="F:ATP binding"/>
    <property type="evidence" value="ECO:0007669"/>
    <property type="project" value="UniProtKB-UniRule"/>
</dbReference>
<dbReference type="STRING" id="796925.A0A137NY15"/>
<keyword evidence="11" id="KW-1185">Reference proteome</keyword>
<feature type="domain" description="ArsA/GET3 Anion-transporting ATPase-like" evidence="9">
    <location>
        <begin position="29"/>
        <end position="325"/>
    </location>
</feature>
<dbReference type="AlphaFoldDB" id="A0A137NY15"/>
<keyword evidence="6 8" id="KW-0256">Endoplasmic reticulum</keyword>
<dbReference type="CDD" id="cd02035">
    <property type="entry name" value="ArsA"/>
    <property type="match status" value="1"/>
</dbReference>
<feature type="binding site" evidence="8">
    <location>
        <position position="278"/>
    </location>
    <ligand>
        <name>Zn(2+)</name>
        <dbReference type="ChEBI" id="CHEBI:29105"/>
        <note>ligand shared between dimeric partners</note>
    </ligand>
</feature>
<dbReference type="GO" id="GO:0009408">
    <property type="term" value="P:response to heat"/>
    <property type="evidence" value="ECO:0007669"/>
    <property type="project" value="EnsemblFungi"/>
</dbReference>
<feature type="binding site" evidence="8">
    <location>
        <position position="275"/>
    </location>
    <ligand>
        <name>Zn(2+)</name>
        <dbReference type="ChEBI" id="CHEBI:29105"/>
        <note>ligand shared between dimeric partners</note>
    </ligand>
</feature>
<comment type="subcellular location">
    <subcellularLocation>
        <location evidence="8">Cytoplasm</location>
    </subcellularLocation>
    <subcellularLocation>
        <location evidence="8">Endoplasmic reticulum</location>
    </subcellularLocation>
</comment>
<dbReference type="GO" id="GO:0006890">
    <property type="term" value="P:retrograde vesicle-mediated transport, Golgi to endoplasmic reticulum"/>
    <property type="evidence" value="ECO:0007669"/>
    <property type="project" value="EnsemblFungi"/>
</dbReference>
<evidence type="ECO:0000313" key="10">
    <source>
        <dbReference type="EMBL" id="KXN67489.1"/>
    </source>
</evidence>
<dbReference type="GO" id="GO:0000750">
    <property type="term" value="P:pheromone-dependent signal transduction involved in conjugation with cellular fusion"/>
    <property type="evidence" value="ECO:0007669"/>
    <property type="project" value="EnsemblFungi"/>
</dbReference>
<gene>
    <name evidence="10" type="ORF">CONCODRAFT_80122</name>
</gene>
<protein>
    <submittedName>
        <fullName evidence="10">Anion-transporting ATPase</fullName>
    </submittedName>
</protein>
<keyword evidence="5 8" id="KW-0378">Hydrolase</keyword>
<feature type="binding site" evidence="8">
    <location>
        <begin position="36"/>
        <end position="43"/>
    </location>
    <ligand>
        <name>ATP</name>
        <dbReference type="ChEBI" id="CHEBI:30616"/>
    </ligand>
</feature>
<dbReference type="GO" id="GO:0034599">
    <property type="term" value="P:cellular response to oxidative stress"/>
    <property type="evidence" value="ECO:0007669"/>
    <property type="project" value="EnsemblFungi"/>
</dbReference>
<dbReference type="EMBL" id="KQ964633">
    <property type="protein sequence ID" value="KXN67489.1"/>
    <property type="molecule type" value="Genomic_DNA"/>
</dbReference>
<evidence type="ECO:0000256" key="6">
    <source>
        <dbReference type="ARBA" id="ARBA00022824"/>
    </source>
</evidence>
<dbReference type="GO" id="GO:0043529">
    <property type="term" value="C:GET complex"/>
    <property type="evidence" value="ECO:0007669"/>
    <property type="project" value="EnsemblFungi"/>
</dbReference>
<sequence>MSDSEYSGDEQFEPLEGTLRNVIEQNTLKWIFVGGKGGVGKTTTSCSLASQLAKVRKSVLLISTDPAHNLSDAFGQKFGKKPLLVNGYDNLYAMEIDPQSAAREMFNNNAPTAITSTYADLMSSLPGVDEALGFAEVMKLVKSLEYSAVVFDTAPTGHTLRFLTLPSALDNLLKKFGPIKNQFKPLFDQMTSGLGQSDINSDNTFDKLDEISKMVEEVNTQFKDPELTTFVCVCISEFLSLYETERLIQDLSQNSIDTHNIVVNQLLFPKKDSECEQCLVRHKMQQKYLEQIYDLYEDFHIVTLPLKTYEIRGSEEIKKFSEMLLTPFVPYDEEA</sequence>
<evidence type="ECO:0000259" key="9">
    <source>
        <dbReference type="Pfam" id="PF02374"/>
    </source>
</evidence>
<keyword evidence="8" id="KW-0479">Metal-binding</keyword>
<evidence type="ECO:0000313" key="11">
    <source>
        <dbReference type="Proteomes" id="UP000070444"/>
    </source>
</evidence>
<dbReference type="OMA" id="MDAPYEF"/>
<keyword evidence="2 8" id="KW-0813">Transport</keyword>
<comment type="subunit">
    <text evidence="8">Homodimer.</text>
</comment>
<keyword evidence="4 8" id="KW-0547">Nucleotide-binding</keyword>
<dbReference type="InterPro" id="IPR016300">
    <property type="entry name" value="ATPase_ArsA/GET3"/>
</dbReference>
<dbReference type="PANTHER" id="PTHR10803">
    <property type="entry name" value="ARSENICAL PUMP-DRIVING ATPASE ARSENITE-TRANSLOCATING ATPASE"/>
    <property type="match status" value="1"/>
</dbReference>
<dbReference type="InterPro" id="IPR025723">
    <property type="entry name" value="ArsA/GET3_ATPase-like"/>
</dbReference>